<accession>A0ABZ0Z223</accession>
<dbReference type="EMBL" id="OR769223">
    <property type="protein sequence ID" value="WQJ53242.1"/>
    <property type="molecule type" value="Genomic_DNA"/>
</dbReference>
<protein>
    <submittedName>
        <fullName evidence="1">Uncharacterized protein</fullName>
    </submittedName>
</protein>
<name>A0ABZ0Z223_9CAUD</name>
<organism evidence="1 2">
    <name type="scientific">phage Lak_Megaphage_Sonny</name>
    <dbReference type="NCBI Taxonomy" id="3109229"/>
    <lineage>
        <taxon>Viruses</taxon>
        <taxon>Duplodnaviria</taxon>
        <taxon>Heunggongvirae</taxon>
        <taxon>Uroviricota</taxon>
        <taxon>Caudoviricetes</taxon>
        <taxon>Caudoviricetes code 15 clade</taxon>
    </lineage>
</organism>
<reference evidence="1 2" key="1">
    <citation type="submission" date="2023-11" db="EMBL/GenBank/DDBJ databases">
        <authorList>
            <person name="Cook R."/>
            <person name="Crisci M."/>
            <person name="Pye H."/>
            <person name="Adriaenssens E."/>
            <person name="Santini J."/>
        </authorList>
    </citation>
    <scope>NUCLEOTIDE SEQUENCE [LARGE SCALE GENOMIC DNA]</scope>
    <source>
        <strain evidence="1">Lak_Megaphage_Sonny</strain>
    </source>
</reference>
<dbReference type="SUPFAM" id="SSF53335">
    <property type="entry name" value="S-adenosyl-L-methionine-dependent methyltransferases"/>
    <property type="match status" value="1"/>
</dbReference>
<evidence type="ECO:0000313" key="2">
    <source>
        <dbReference type="Proteomes" id="UP001358193"/>
    </source>
</evidence>
<sequence>MLEENKTTTRIDRHKVSQEDFTPRQIVELLFEKSEELFTDFSKTMIDPCAGVFYIIIYCFEKRLENCKTADDIIKAISTLYGTELFEDNVIEGRQNLQNSLDRFLKENNIEFNYNYQYEFNKILDSNFVATDTFKWDYENWCSLKEEIYESIELF</sequence>
<evidence type="ECO:0000313" key="1">
    <source>
        <dbReference type="EMBL" id="WQJ53242.1"/>
    </source>
</evidence>
<proteinExistence type="predicted"/>
<dbReference type="Proteomes" id="UP001358193">
    <property type="component" value="Segment"/>
</dbReference>
<keyword evidence="2" id="KW-1185">Reference proteome</keyword>
<dbReference type="Gene3D" id="3.40.50.150">
    <property type="entry name" value="Vaccinia Virus protein VP39"/>
    <property type="match status" value="1"/>
</dbReference>
<dbReference type="InterPro" id="IPR029063">
    <property type="entry name" value="SAM-dependent_MTases_sf"/>
</dbReference>